<evidence type="ECO:0000256" key="2">
    <source>
        <dbReference type="SAM" id="MobiDB-lite"/>
    </source>
</evidence>
<evidence type="ECO:0000313" key="5">
    <source>
        <dbReference type="Proteomes" id="UP000274131"/>
    </source>
</evidence>
<dbReference type="PANTHER" id="PTHR46706">
    <property type="entry name" value="PROTEIN QUA-1-RELATED"/>
    <property type="match status" value="1"/>
</dbReference>
<feature type="compositionally biased region" description="Basic and acidic residues" evidence="2">
    <location>
        <begin position="234"/>
        <end position="253"/>
    </location>
</feature>
<proteinExistence type="predicted"/>
<dbReference type="InterPro" id="IPR052140">
    <property type="entry name" value="Dev_Signal_Hedgehog-like"/>
</dbReference>
<feature type="compositionally biased region" description="Acidic residues" evidence="2">
    <location>
        <begin position="288"/>
        <end position="298"/>
    </location>
</feature>
<feature type="signal peptide" evidence="3">
    <location>
        <begin position="1"/>
        <end position="24"/>
    </location>
</feature>
<keyword evidence="3" id="KW-0732">Signal</keyword>
<feature type="region of interest" description="Disordered" evidence="2">
    <location>
        <begin position="223"/>
        <end position="269"/>
    </location>
</feature>
<dbReference type="AlphaFoldDB" id="A0A0N4VGF5"/>
<evidence type="ECO:0000313" key="6">
    <source>
        <dbReference type="WBParaSite" id="EVEC_0000986601-mRNA-1"/>
    </source>
</evidence>
<gene>
    <name evidence="4" type="ORF">EVEC_LOCUS9251</name>
</gene>
<dbReference type="Proteomes" id="UP000274131">
    <property type="component" value="Unassembled WGS sequence"/>
</dbReference>
<reference evidence="4 5" key="2">
    <citation type="submission" date="2018-10" db="EMBL/GenBank/DDBJ databases">
        <authorList>
            <consortium name="Pathogen Informatics"/>
        </authorList>
    </citation>
    <scope>NUCLEOTIDE SEQUENCE [LARGE SCALE GENOMIC DNA]</scope>
</reference>
<feature type="region of interest" description="Disordered" evidence="2">
    <location>
        <begin position="281"/>
        <end position="302"/>
    </location>
</feature>
<evidence type="ECO:0000256" key="3">
    <source>
        <dbReference type="SAM" id="SignalP"/>
    </source>
</evidence>
<accession>A0A0N4VGF5</accession>
<evidence type="ECO:0000256" key="1">
    <source>
        <dbReference type="ARBA" id="ARBA00022473"/>
    </source>
</evidence>
<evidence type="ECO:0000313" key="4">
    <source>
        <dbReference type="EMBL" id="VDD94500.1"/>
    </source>
</evidence>
<dbReference type="WBParaSite" id="EVEC_0000986601-mRNA-1">
    <property type="protein sequence ID" value="EVEC_0000986601-mRNA-1"/>
    <property type="gene ID" value="EVEC_0000986601"/>
</dbReference>
<feature type="compositionally biased region" description="Pro residues" evidence="2">
    <location>
        <begin position="322"/>
        <end position="333"/>
    </location>
</feature>
<feature type="chain" id="PRO_5043122908" evidence="3">
    <location>
        <begin position="25"/>
        <end position="411"/>
    </location>
</feature>
<organism evidence="6">
    <name type="scientific">Enterobius vermicularis</name>
    <name type="common">Human pinworm</name>
    <dbReference type="NCBI Taxonomy" id="51028"/>
    <lineage>
        <taxon>Eukaryota</taxon>
        <taxon>Metazoa</taxon>
        <taxon>Ecdysozoa</taxon>
        <taxon>Nematoda</taxon>
        <taxon>Chromadorea</taxon>
        <taxon>Rhabditida</taxon>
        <taxon>Spirurina</taxon>
        <taxon>Oxyuridomorpha</taxon>
        <taxon>Oxyuroidea</taxon>
        <taxon>Oxyuridae</taxon>
        <taxon>Enterobius</taxon>
    </lineage>
</organism>
<dbReference type="STRING" id="51028.A0A0N4VGF5"/>
<keyword evidence="5" id="KW-1185">Reference proteome</keyword>
<sequence length="411" mass="45430">MATILLIIPLFILLLIVNFSGVHSSYCGQAAIPFTLQILSNGQPVLGCARPSCFGWNANGEVAGDSARFYRIQKKNDGYLRDGDSEKKVFAKSEFYRSQTSECQATYESTSCDMPNQWVGGIAPLYNVTNAPFLMKCCAYDGLSLSTDRGTAQVAPGQILVGGEVLKNRRQYAFDYIANIRRNVDEDDTSALLNLLVEERVASFVKSMDYWIKKALNKTVGEPQPLTKKQMQKFKPEKIAKEPIAFKKDKTPPPEDDEEDAATNEKGDDEKILELLEAERNGAKQSAEIEESDDEESTATETLPVPLIAHIPLLNKPESAPASPPYNQLPPISPTTKPLPEESRYLGSKLSNQMRGLMMGQDDIHYPQTPREHNTAIQPQNIPSPPQQAYPPTNKGAGKSIKHLSPTSNLK</sequence>
<protein>
    <submittedName>
        <fullName evidence="6">WxxW domain-containing protein</fullName>
    </submittedName>
</protein>
<feature type="region of interest" description="Disordered" evidence="2">
    <location>
        <begin position="359"/>
        <end position="411"/>
    </location>
</feature>
<keyword evidence="1" id="KW-0217">Developmental protein</keyword>
<dbReference type="EMBL" id="UXUI01009916">
    <property type="protein sequence ID" value="VDD94500.1"/>
    <property type="molecule type" value="Genomic_DNA"/>
</dbReference>
<dbReference type="OrthoDB" id="5212at2759"/>
<dbReference type="PANTHER" id="PTHR46706:SF12">
    <property type="entry name" value="PROTEIN QUA-1-RELATED"/>
    <property type="match status" value="1"/>
</dbReference>
<reference evidence="6" key="1">
    <citation type="submission" date="2017-02" db="UniProtKB">
        <authorList>
            <consortium name="WormBaseParasite"/>
        </authorList>
    </citation>
    <scope>IDENTIFICATION</scope>
</reference>
<feature type="region of interest" description="Disordered" evidence="2">
    <location>
        <begin position="315"/>
        <end position="343"/>
    </location>
</feature>
<feature type="compositionally biased region" description="Basic and acidic residues" evidence="2">
    <location>
        <begin position="362"/>
        <end position="374"/>
    </location>
</feature>
<name>A0A0N4VGF5_ENTVE</name>